<proteinExistence type="inferred from homology"/>
<dbReference type="Pfam" id="PF13185">
    <property type="entry name" value="GAF_2"/>
    <property type="match status" value="1"/>
</dbReference>
<reference evidence="3 4" key="1">
    <citation type="journal article" date="2019" name="Sci. Rep.">
        <title>Sulfobacillus thermotolerans: new insights into resistance and metabolic capacities of acidophilic chemolithotrophs.</title>
        <authorList>
            <person name="Panyushkina A.E."/>
            <person name="Babenko V.V."/>
            <person name="Nikitina A.S."/>
            <person name="Selezneva O.V."/>
            <person name="Tsaplina I.A."/>
            <person name="Letarova M.A."/>
            <person name="Kostryukova E.S."/>
            <person name="Letarov A.V."/>
        </authorList>
    </citation>
    <scope>NUCLEOTIDE SEQUENCE [LARGE SCALE GENOMIC DNA]</scope>
    <source>
        <strain evidence="3 4">Kr1</strain>
    </source>
</reference>
<dbReference type="InterPro" id="IPR003018">
    <property type="entry name" value="GAF"/>
</dbReference>
<dbReference type="GO" id="GO:0016301">
    <property type="term" value="F:kinase activity"/>
    <property type="evidence" value="ECO:0007669"/>
    <property type="project" value="UniProtKB-KW"/>
</dbReference>
<keyword evidence="4" id="KW-1185">Reference proteome</keyword>
<dbReference type="Gene3D" id="3.30.450.40">
    <property type="match status" value="1"/>
</dbReference>
<evidence type="ECO:0000313" key="3">
    <source>
        <dbReference type="EMBL" id="AUW95011.1"/>
    </source>
</evidence>
<name>A0ABM6RUE9_9FIRM</name>
<dbReference type="SMART" id="SM00065">
    <property type="entry name" value="GAF"/>
    <property type="match status" value="1"/>
</dbReference>
<dbReference type="PROSITE" id="PS01320">
    <property type="entry name" value="UPF0067"/>
    <property type="match status" value="1"/>
</dbReference>
<evidence type="ECO:0000256" key="1">
    <source>
        <dbReference type="ARBA" id="ARBA00038454"/>
    </source>
</evidence>
<dbReference type="Proteomes" id="UP000325292">
    <property type="component" value="Chromosome"/>
</dbReference>
<dbReference type="PANTHER" id="PTHR21021:SF15">
    <property type="entry name" value="FREE METHIONINE-R-SULFOXIDE REDUCTASE"/>
    <property type="match status" value="1"/>
</dbReference>
<feature type="domain" description="GAF" evidence="2">
    <location>
        <begin position="29"/>
        <end position="163"/>
    </location>
</feature>
<dbReference type="EMBL" id="CP019454">
    <property type="protein sequence ID" value="AUW95011.1"/>
    <property type="molecule type" value="Genomic_DNA"/>
</dbReference>
<keyword evidence="3" id="KW-0418">Kinase</keyword>
<dbReference type="SUPFAM" id="SSF55781">
    <property type="entry name" value="GAF domain-like"/>
    <property type="match status" value="1"/>
</dbReference>
<accession>A0ABM6RUE9</accession>
<keyword evidence="3" id="KW-0808">Transferase</keyword>
<dbReference type="InterPro" id="IPR000614">
    <property type="entry name" value="FRMsr_CS"/>
</dbReference>
<comment type="similarity">
    <text evidence="1">Belongs to the free Met sulfoxide reductase family.</text>
</comment>
<dbReference type="PANTHER" id="PTHR21021">
    <property type="entry name" value="GAF/PUTATIVE CYTOSKELETAL PROTEIN"/>
    <property type="match status" value="1"/>
</dbReference>
<protein>
    <submittedName>
        <fullName evidence="3">Histidine kinase</fullName>
    </submittedName>
</protein>
<dbReference type="InterPro" id="IPR029016">
    <property type="entry name" value="GAF-like_dom_sf"/>
</dbReference>
<evidence type="ECO:0000259" key="2">
    <source>
        <dbReference type="SMART" id="SM00065"/>
    </source>
</evidence>
<evidence type="ECO:0000313" key="4">
    <source>
        <dbReference type="Proteomes" id="UP000325292"/>
    </source>
</evidence>
<gene>
    <name evidence="3" type="ORF">BXT84_14480</name>
</gene>
<organism evidence="3 4">
    <name type="scientific">Sulfobacillus thermotolerans</name>
    <dbReference type="NCBI Taxonomy" id="338644"/>
    <lineage>
        <taxon>Bacteria</taxon>
        <taxon>Bacillati</taxon>
        <taxon>Bacillota</taxon>
        <taxon>Clostridia</taxon>
        <taxon>Eubacteriales</taxon>
        <taxon>Clostridiales Family XVII. Incertae Sedis</taxon>
        <taxon>Sulfobacillus</taxon>
    </lineage>
</organism>
<dbReference type="InterPro" id="IPR051330">
    <property type="entry name" value="Phosphatase_reg/MetRdx"/>
</dbReference>
<sequence length="165" mass="17761">MEFENTVSDAATPHEVIAFAQAIIEGESDRIATLANISALIGQYLPRINWAGFYLFAPGTQEGVLGPFQGQIACTRIALGSGVVGTCAQQGKTIVVPDVDQFPGHIACDKASRSEIVVPIRDSHDVVAVLDVDAPILDRFQAEDQFLLESIAALLSKNWSSMRTF</sequence>